<accession>A0A1N7QXM8</accession>
<dbReference type="Proteomes" id="UP000186917">
    <property type="component" value="Unassembled WGS sequence"/>
</dbReference>
<keyword evidence="2" id="KW-1185">Reference proteome</keyword>
<evidence type="ECO:0008006" key="3">
    <source>
        <dbReference type="Google" id="ProtNLM"/>
    </source>
</evidence>
<dbReference type="OrthoDB" id="702987at2"/>
<name>A0A1N7QXM8_9BACT</name>
<organism evidence="1 2">
    <name type="scientific">Filimonas lacunae</name>
    <dbReference type="NCBI Taxonomy" id="477680"/>
    <lineage>
        <taxon>Bacteria</taxon>
        <taxon>Pseudomonadati</taxon>
        <taxon>Bacteroidota</taxon>
        <taxon>Chitinophagia</taxon>
        <taxon>Chitinophagales</taxon>
        <taxon>Chitinophagaceae</taxon>
        <taxon>Filimonas</taxon>
    </lineage>
</organism>
<evidence type="ECO:0000313" key="1">
    <source>
        <dbReference type="EMBL" id="SIT27610.1"/>
    </source>
</evidence>
<sequence length="264" mass="29714">MTKPFFLLALVLLAACDTQVKNTPAQNTVSQDSLPVTSTSPSVIAPALDSLEEKQDTNIIYLGYFEATDSTSIQEPEPITAKQFDKYFQYYTPNIDTSGVQITRTPHGLKLNTTSRVVTFVNDDTNYENYAYYKGYIPSLKTYVVDDVSAANEVSSLLLIDSASGYTYNLESTFDNSCDVPLPSPDQRLLLIYATDLYLKSGAYISVWKINDHGRNMYTHFKTRKLTDNLIENIAWIDNHSFAVKLKPLIDDQDTTTQYFKVAL</sequence>
<dbReference type="AlphaFoldDB" id="A0A1N7QXM8"/>
<reference evidence="2" key="1">
    <citation type="submission" date="2017-01" db="EMBL/GenBank/DDBJ databases">
        <authorList>
            <person name="Varghese N."/>
            <person name="Submissions S."/>
        </authorList>
    </citation>
    <scope>NUCLEOTIDE SEQUENCE [LARGE SCALE GENOMIC DNA]</scope>
    <source>
        <strain evidence="2">DSM 21054</strain>
    </source>
</reference>
<dbReference type="RefSeq" id="WP_076380903.1">
    <property type="nucleotide sequence ID" value="NZ_AP017422.1"/>
</dbReference>
<gene>
    <name evidence="1" type="ORF">SAMN05421788_107279</name>
</gene>
<protein>
    <recommendedName>
        <fullName evidence="3">Lipoprotein</fullName>
    </recommendedName>
</protein>
<evidence type="ECO:0000313" key="2">
    <source>
        <dbReference type="Proteomes" id="UP000186917"/>
    </source>
</evidence>
<proteinExistence type="predicted"/>
<dbReference type="EMBL" id="FTOR01000007">
    <property type="protein sequence ID" value="SIT27610.1"/>
    <property type="molecule type" value="Genomic_DNA"/>
</dbReference>
<dbReference type="PROSITE" id="PS51257">
    <property type="entry name" value="PROKAR_LIPOPROTEIN"/>
    <property type="match status" value="1"/>
</dbReference>